<sequence length="436" mass="47617">CSRQGQQVERGAGLGLPEEAAGAPDQRGGSQAQQRTQRPQHGELAGAEQQQRQVEGGEAEAQGGPGYTQSGGQQPLRGRETRQQGVRIQGLPGQAGDRAAQPLPPPLLRALHRGSRAADPRLLLGHVFLQLPTLLRHHCPHFRPGCCVITVRRASVCFLTSSVGVSSRVWGPRAAVTLWDAPPRTSETYITVWPKRRDGERAAPSNCSNWTKSTSSSKVSTAHEIIRHFEGQPADLVVCDGAPDVTGLHDIDEYIQAQLLLAALNITTHVLRQGGTFVAKIFRGKDVTLLYSQLKIFFRQVTCAKPRSSRNSSIESFVVCLGYCPPEGYIPNMSNPLLDHCYNVDFNQLEGPNRVIVPFLACGDLSAYDSDRTYPLQLEGGKEYSYVPPTQPPICPPYQEACFLKKNNLLSKEKPPTHSRSAGQEEDPAIHSLAIS</sequence>
<reference evidence="6" key="2">
    <citation type="submission" date="2025-09" db="UniProtKB">
        <authorList>
            <consortium name="Ensembl"/>
        </authorList>
    </citation>
    <scope>IDENTIFICATION</scope>
</reference>
<dbReference type="GeneTree" id="ENSGT00730000111146"/>
<dbReference type="GO" id="GO:0002181">
    <property type="term" value="P:cytoplasmic translation"/>
    <property type="evidence" value="ECO:0007669"/>
    <property type="project" value="TreeGrafter"/>
</dbReference>
<gene>
    <name evidence="6" type="primary">FTSJ1</name>
</gene>
<accession>A0A8C5PHV0</accession>
<dbReference type="InterPro" id="IPR002877">
    <property type="entry name" value="RNA_MeTrfase_FtsJ_dom"/>
</dbReference>
<dbReference type="PANTHER" id="PTHR10920:SF12">
    <property type="entry name" value="TRNA (CYTIDINE(32)_GUANOSINE(34)-2'-O)-METHYLTRANSFERASE-RELATED"/>
    <property type="match status" value="1"/>
</dbReference>
<evidence type="ECO:0000256" key="3">
    <source>
        <dbReference type="ARBA" id="ARBA00022691"/>
    </source>
</evidence>
<keyword evidence="1" id="KW-0489">Methyltransferase</keyword>
<feature type="region of interest" description="Disordered" evidence="4">
    <location>
        <begin position="1"/>
        <end position="84"/>
    </location>
</feature>
<dbReference type="GO" id="GO:0008175">
    <property type="term" value="F:tRNA methyltransferase activity"/>
    <property type="evidence" value="ECO:0007669"/>
    <property type="project" value="TreeGrafter"/>
</dbReference>
<evidence type="ECO:0000256" key="1">
    <source>
        <dbReference type="ARBA" id="ARBA00022603"/>
    </source>
</evidence>
<dbReference type="GO" id="GO:0005737">
    <property type="term" value="C:cytoplasm"/>
    <property type="evidence" value="ECO:0007669"/>
    <property type="project" value="TreeGrafter"/>
</dbReference>
<dbReference type="Pfam" id="PF01728">
    <property type="entry name" value="FtsJ"/>
    <property type="match status" value="1"/>
</dbReference>
<evidence type="ECO:0000256" key="2">
    <source>
        <dbReference type="ARBA" id="ARBA00022679"/>
    </source>
</evidence>
<organism evidence="6 7">
    <name type="scientific">Leptobrachium leishanense</name>
    <name type="common">Leishan spiny toad</name>
    <dbReference type="NCBI Taxonomy" id="445787"/>
    <lineage>
        <taxon>Eukaryota</taxon>
        <taxon>Metazoa</taxon>
        <taxon>Chordata</taxon>
        <taxon>Craniata</taxon>
        <taxon>Vertebrata</taxon>
        <taxon>Euteleostomi</taxon>
        <taxon>Amphibia</taxon>
        <taxon>Batrachia</taxon>
        <taxon>Anura</taxon>
        <taxon>Pelobatoidea</taxon>
        <taxon>Megophryidae</taxon>
        <taxon>Leptobrachium</taxon>
    </lineage>
</organism>
<keyword evidence="3" id="KW-0949">S-adenosyl-L-methionine</keyword>
<dbReference type="OrthoDB" id="289250at2759"/>
<feature type="compositionally biased region" description="Low complexity" evidence="4">
    <location>
        <begin position="15"/>
        <end position="24"/>
    </location>
</feature>
<dbReference type="AlphaFoldDB" id="A0A8C5PHV0"/>
<proteinExistence type="predicted"/>
<dbReference type="InterPro" id="IPR050082">
    <property type="entry name" value="RNA_methyltr_RlmE"/>
</dbReference>
<feature type="compositionally biased region" description="Polar residues" evidence="4">
    <location>
        <begin position="28"/>
        <end position="39"/>
    </location>
</feature>
<feature type="domain" description="Ribosomal RNA methyltransferase FtsJ" evidence="5">
    <location>
        <begin position="220"/>
        <end position="323"/>
    </location>
</feature>
<name>A0A8C5PHV0_9ANUR</name>
<evidence type="ECO:0000259" key="5">
    <source>
        <dbReference type="Pfam" id="PF01728"/>
    </source>
</evidence>
<keyword evidence="7" id="KW-1185">Reference proteome</keyword>
<dbReference type="Proteomes" id="UP000694569">
    <property type="component" value="Unplaced"/>
</dbReference>
<evidence type="ECO:0000313" key="7">
    <source>
        <dbReference type="Proteomes" id="UP000694569"/>
    </source>
</evidence>
<reference evidence="6" key="1">
    <citation type="submission" date="2025-08" db="UniProtKB">
        <authorList>
            <consortium name="Ensembl"/>
        </authorList>
    </citation>
    <scope>IDENTIFICATION</scope>
</reference>
<dbReference type="GO" id="GO:0030488">
    <property type="term" value="P:tRNA methylation"/>
    <property type="evidence" value="ECO:0007669"/>
    <property type="project" value="TreeGrafter"/>
</dbReference>
<dbReference type="Gene3D" id="3.40.50.150">
    <property type="entry name" value="Vaccinia Virus protein VP39"/>
    <property type="match status" value="1"/>
</dbReference>
<feature type="compositionally biased region" description="Low complexity" evidence="4">
    <location>
        <begin position="45"/>
        <end position="62"/>
    </location>
</feature>
<protein>
    <submittedName>
        <fullName evidence="6">FtsJ RNA 2'-O-methyltransferase 1</fullName>
    </submittedName>
</protein>
<keyword evidence="2" id="KW-0808">Transferase</keyword>
<feature type="region of interest" description="Disordered" evidence="4">
    <location>
        <begin position="412"/>
        <end position="436"/>
    </location>
</feature>
<dbReference type="Ensembl" id="ENSLLET00000023863.1">
    <property type="protein sequence ID" value="ENSLLEP00000022989.1"/>
    <property type="gene ID" value="ENSLLEG00000014590.1"/>
</dbReference>
<dbReference type="InterPro" id="IPR029063">
    <property type="entry name" value="SAM-dependent_MTases_sf"/>
</dbReference>
<dbReference type="SUPFAM" id="SSF53335">
    <property type="entry name" value="S-adenosyl-L-methionine-dependent methyltransferases"/>
    <property type="match status" value="1"/>
</dbReference>
<evidence type="ECO:0000256" key="4">
    <source>
        <dbReference type="SAM" id="MobiDB-lite"/>
    </source>
</evidence>
<evidence type="ECO:0000313" key="6">
    <source>
        <dbReference type="Ensembl" id="ENSLLEP00000022989.1"/>
    </source>
</evidence>
<dbReference type="PANTHER" id="PTHR10920">
    <property type="entry name" value="RIBOSOMAL RNA METHYLTRANSFERASE"/>
    <property type="match status" value="1"/>
</dbReference>